<accession>A0A6C0LUT3</accession>
<evidence type="ECO:0000313" key="1">
    <source>
        <dbReference type="EMBL" id="QHU33758.1"/>
    </source>
</evidence>
<dbReference type="AlphaFoldDB" id="A0A6C0LUT3"/>
<name>A0A6C0LUT3_9ZZZZ</name>
<proteinExistence type="predicted"/>
<protein>
    <submittedName>
        <fullName evidence="1">Uncharacterized protein</fullName>
    </submittedName>
</protein>
<dbReference type="EMBL" id="MN740562">
    <property type="protein sequence ID" value="QHU33758.1"/>
    <property type="molecule type" value="Genomic_DNA"/>
</dbReference>
<reference evidence="1" key="1">
    <citation type="journal article" date="2020" name="Nature">
        <title>Giant virus diversity and host interactions through global metagenomics.</title>
        <authorList>
            <person name="Schulz F."/>
            <person name="Roux S."/>
            <person name="Paez-Espino D."/>
            <person name="Jungbluth S."/>
            <person name="Walsh D.A."/>
            <person name="Denef V.J."/>
            <person name="McMahon K.D."/>
            <person name="Konstantinidis K.T."/>
            <person name="Eloe-Fadrosh E.A."/>
            <person name="Kyrpides N.C."/>
            <person name="Woyke T."/>
        </authorList>
    </citation>
    <scope>NUCLEOTIDE SEQUENCE</scope>
    <source>
        <strain evidence="1">GVMAG-S-1016704-121</strain>
    </source>
</reference>
<sequence>MEYIDNLKHMYTSSCNTVDIRRCVNIQRMYTEKAVINAYKDIFMEVLSIKYNNHPGISKNPLDIDKYLHDSYDRLVKRQNAIRQYEHCAGTDLTLVPGVYENEQLIVKKMWYYNEATLIRLERFVDYNQYDVANFIQLSREMIYNDPAYIRFKKTYAMGVLRAFIPKTKWFWNVLEKAYHPKNNLGKMAIDTFDTHGIYV</sequence>
<organism evidence="1">
    <name type="scientific">viral metagenome</name>
    <dbReference type="NCBI Taxonomy" id="1070528"/>
    <lineage>
        <taxon>unclassified sequences</taxon>
        <taxon>metagenomes</taxon>
        <taxon>organismal metagenomes</taxon>
    </lineage>
</organism>